<dbReference type="GO" id="GO:0005829">
    <property type="term" value="C:cytosol"/>
    <property type="evidence" value="ECO:0007669"/>
    <property type="project" value="UniProtKB-ARBA"/>
</dbReference>
<evidence type="ECO:0000256" key="2">
    <source>
        <dbReference type="ARBA" id="ARBA00023002"/>
    </source>
</evidence>
<dbReference type="SUPFAM" id="SSF52283">
    <property type="entry name" value="Formate/glycerate dehydrogenase catalytic domain-like"/>
    <property type="match status" value="1"/>
</dbReference>
<proteinExistence type="inferred from homology"/>
<organism evidence="7 8">
    <name type="scientific">Tenebrionibacter intestinalis</name>
    <dbReference type="NCBI Taxonomy" id="2799638"/>
    <lineage>
        <taxon>Bacteria</taxon>
        <taxon>Pseudomonadati</taxon>
        <taxon>Pseudomonadota</taxon>
        <taxon>Gammaproteobacteria</taxon>
        <taxon>Enterobacterales</taxon>
        <taxon>Enterobacteriaceae</taxon>
        <taxon>Tenebrionibacter/Tenebrionicola group</taxon>
        <taxon>Tenebrionibacter</taxon>
    </lineage>
</organism>
<dbReference type="GO" id="GO:0051287">
    <property type="term" value="F:NAD binding"/>
    <property type="evidence" value="ECO:0007669"/>
    <property type="project" value="InterPro"/>
</dbReference>
<accession>A0A8K0XWN6</accession>
<sequence length="313" mass="33531">MKIVTLDGDTLPSSLTPPNECDEWIWRGDTPAGEVADALQGAQIAITNKVKLTADVLRNLPQLRYICVAATGYDCVDVACCRKLGIAVSNVPGYSTVSVAEAAIGYIFALRRHLLEYHQRAMTEWRSAPHFCIHGSPIEDIEGATLGIIGKGDIGRAVARKASALGMTVLFAERQDAKKARDGYLPFDDVLAQSDILTLHCPLSAQTNQLFNADVFGKMKPGALLINTARGGLVDDAALADALRRGQLGGAALDVLAEEPPRSPTPLLAQDIPHLIMTPHVGWASRRSVKNLMAGLSDNLSGWFAGSVRNRVA</sequence>
<dbReference type="PANTHER" id="PTHR43761:SF1">
    <property type="entry name" value="D-ISOMER SPECIFIC 2-HYDROXYACID DEHYDROGENASE CATALYTIC DOMAIN-CONTAINING PROTEIN-RELATED"/>
    <property type="match status" value="1"/>
</dbReference>
<feature type="domain" description="D-isomer specific 2-hydroxyacid dehydrogenase NAD-binding" evidence="6">
    <location>
        <begin position="105"/>
        <end position="282"/>
    </location>
</feature>
<dbReference type="EMBL" id="JAEPBH010000022">
    <property type="protein sequence ID" value="MBK4715620.1"/>
    <property type="molecule type" value="Genomic_DNA"/>
</dbReference>
<feature type="domain" description="D-isomer specific 2-hydroxyacid dehydrogenase catalytic" evidence="5">
    <location>
        <begin position="29"/>
        <end position="312"/>
    </location>
</feature>
<evidence type="ECO:0000259" key="6">
    <source>
        <dbReference type="Pfam" id="PF02826"/>
    </source>
</evidence>
<dbReference type="Gene3D" id="3.40.50.720">
    <property type="entry name" value="NAD(P)-binding Rossmann-like Domain"/>
    <property type="match status" value="2"/>
</dbReference>
<evidence type="ECO:0000313" key="8">
    <source>
        <dbReference type="Proteomes" id="UP000659047"/>
    </source>
</evidence>
<dbReference type="Proteomes" id="UP000659047">
    <property type="component" value="Unassembled WGS sequence"/>
</dbReference>
<gene>
    <name evidence="7" type="ORF">JJB97_09795</name>
</gene>
<comment type="similarity">
    <text evidence="1 4">Belongs to the D-isomer specific 2-hydroxyacid dehydrogenase family.</text>
</comment>
<keyword evidence="2 4" id="KW-0560">Oxidoreductase</keyword>
<dbReference type="InterPro" id="IPR050418">
    <property type="entry name" value="D-iso_2-hydroxyacid_DH_PdxB"/>
</dbReference>
<dbReference type="Pfam" id="PF00389">
    <property type="entry name" value="2-Hacid_dh"/>
    <property type="match status" value="1"/>
</dbReference>
<dbReference type="Pfam" id="PF02826">
    <property type="entry name" value="2-Hacid_dh_C"/>
    <property type="match status" value="1"/>
</dbReference>
<evidence type="ECO:0000256" key="1">
    <source>
        <dbReference type="ARBA" id="ARBA00005854"/>
    </source>
</evidence>
<evidence type="ECO:0000313" key="7">
    <source>
        <dbReference type="EMBL" id="MBK4715620.1"/>
    </source>
</evidence>
<dbReference type="InterPro" id="IPR006139">
    <property type="entry name" value="D-isomer_2_OHA_DH_cat_dom"/>
</dbReference>
<dbReference type="InterPro" id="IPR006140">
    <property type="entry name" value="D-isomer_DH_NAD-bd"/>
</dbReference>
<dbReference type="GO" id="GO:0016616">
    <property type="term" value="F:oxidoreductase activity, acting on the CH-OH group of donors, NAD or NADP as acceptor"/>
    <property type="evidence" value="ECO:0007669"/>
    <property type="project" value="InterPro"/>
</dbReference>
<dbReference type="PANTHER" id="PTHR43761">
    <property type="entry name" value="D-ISOMER SPECIFIC 2-HYDROXYACID DEHYDROGENASE FAMILY PROTEIN (AFU_ORTHOLOGUE AFUA_1G13630)"/>
    <property type="match status" value="1"/>
</dbReference>
<evidence type="ECO:0000259" key="5">
    <source>
        <dbReference type="Pfam" id="PF00389"/>
    </source>
</evidence>
<reference evidence="7" key="1">
    <citation type="submission" date="2021-01" db="EMBL/GenBank/DDBJ databases">
        <title>Intestinitalea alba gen. nov., sp. nov., a novel genus of the family Enterobacteriaceae, isolated from the gut of the plastic-eating mealworm Tenebrio molitor L.</title>
        <authorList>
            <person name="Yang Y."/>
        </authorList>
    </citation>
    <scope>NUCLEOTIDE SEQUENCE</scope>
    <source>
        <strain evidence="7">BIT-L3</strain>
    </source>
</reference>
<dbReference type="CDD" id="cd12162">
    <property type="entry name" value="2-Hacid_dh_4"/>
    <property type="match status" value="1"/>
</dbReference>
<evidence type="ECO:0000256" key="3">
    <source>
        <dbReference type="ARBA" id="ARBA00023027"/>
    </source>
</evidence>
<dbReference type="SUPFAM" id="SSF51735">
    <property type="entry name" value="NAD(P)-binding Rossmann-fold domains"/>
    <property type="match status" value="1"/>
</dbReference>
<dbReference type="InterPro" id="IPR036291">
    <property type="entry name" value="NAD(P)-bd_dom_sf"/>
</dbReference>
<dbReference type="PROSITE" id="PS00670">
    <property type="entry name" value="D_2_HYDROXYACID_DH_2"/>
    <property type="match status" value="1"/>
</dbReference>
<dbReference type="PROSITE" id="PS00671">
    <property type="entry name" value="D_2_HYDROXYACID_DH_3"/>
    <property type="match status" value="1"/>
</dbReference>
<name>A0A8K0XWN6_9ENTR</name>
<dbReference type="AlphaFoldDB" id="A0A8K0XWN6"/>
<protein>
    <submittedName>
        <fullName evidence="7">D-2-hydroxyacid dehydrogenase</fullName>
    </submittedName>
</protein>
<keyword evidence="3" id="KW-0520">NAD</keyword>
<keyword evidence="8" id="KW-1185">Reference proteome</keyword>
<dbReference type="InterPro" id="IPR029753">
    <property type="entry name" value="D-isomer_DH_CS"/>
</dbReference>
<comment type="caution">
    <text evidence="7">The sequence shown here is derived from an EMBL/GenBank/DDBJ whole genome shotgun (WGS) entry which is preliminary data.</text>
</comment>
<dbReference type="RefSeq" id="WP_238713861.1">
    <property type="nucleotide sequence ID" value="NZ_JAEPBH010000022.1"/>
</dbReference>
<evidence type="ECO:0000256" key="4">
    <source>
        <dbReference type="RuleBase" id="RU003719"/>
    </source>
</evidence>